<name>H5Y3K2_9FIRM</name>
<evidence type="ECO:0000313" key="2">
    <source>
        <dbReference type="Proteomes" id="UP000005104"/>
    </source>
</evidence>
<sequence>MIISASRRTDIPAFYSQWFMNRLKEGYALIPNPRNPGRLGRVELSADHVDCIVFWTKNSIPMLDKLEQLEAMGYAFYTHFTLTPYGQEMESCLPPKPKLLQAFIKLSKQTSSQRVVWRYDPIIVDADHSISWHIEQFTRMCGELHPYTKRCILSFIDPYKSISDKFRAMTRDEMLAIASGFSEAAQKYDMALYTCAEEIELAEYGIGHAACIDRKWVEEIIGCRITAKKDANQRAACGCIESVDIGVYDTCTHGCLYCYATSDRKTALGRLRAHDTRAPMINGYPKGNEIVTDRTASSKKIKQISMFQEEF</sequence>
<keyword evidence="2" id="KW-1185">Reference proteome</keyword>
<dbReference type="HOGENOM" id="CLU_069130_0_0_9"/>
<accession>H5Y3K2</accession>
<evidence type="ECO:0008006" key="3">
    <source>
        <dbReference type="Google" id="ProtNLM"/>
    </source>
</evidence>
<dbReference type="EMBL" id="CM001441">
    <property type="protein sequence ID" value="EHQ89111.1"/>
    <property type="molecule type" value="Genomic_DNA"/>
</dbReference>
<reference evidence="1 2" key="1">
    <citation type="submission" date="2011-11" db="EMBL/GenBank/DDBJ databases">
        <title>The Noncontiguous Finished genome of Desulfosporosinus youngiae DSM 17734.</title>
        <authorList>
            <consortium name="US DOE Joint Genome Institute (JGI-PGF)"/>
            <person name="Lucas S."/>
            <person name="Han J."/>
            <person name="Lapidus A."/>
            <person name="Cheng J.-F."/>
            <person name="Goodwin L."/>
            <person name="Pitluck S."/>
            <person name="Peters L."/>
            <person name="Ovchinnikova G."/>
            <person name="Lu M."/>
            <person name="Land M.L."/>
            <person name="Hauser L."/>
            <person name="Pester M."/>
            <person name="Spring S."/>
            <person name="Ollivier B."/>
            <person name="Rattei T."/>
            <person name="Klenk H.-P."/>
            <person name="Wagner M."/>
            <person name="Loy A."/>
            <person name="Woyke T.J."/>
        </authorList>
    </citation>
    <scope>NUCLEOTIDE SEQUENCE [LARGE SCALE GENOMIC DNA]</scope>
    <source>
        <strain evidence="1 2">DSM 17734</strain>
    </source>
</reference>
<dbReference type="Proteomes" id="UP000005104">
    <property type="component" value="Chromosome"/>
</dbReference>
<proteinExistence type="predicted"/>
<dbReference type="AlphaFoldDB" id="H5Y3K2"/>
<dbReference type="Pfam" id="PF08902">
    <property type="entry name" value="DUF1848"/>
    <property type="match status" value="1"/>
</dbReference>
<organism evidence="1 2">
    <name type="scientific">Desulfosporosinus youngiae DSM 17734</name>
    <dbReference type="NCBI Taxonomy" id="768710"/>
    <lineage>
        <taxon>Bacteria</taxon>
        <taxon>Bacillati</taxon>
        <taxon>Bacillota</taxon>
        <taxon>Clostridia</taxon>
        <taxon>Eubacteriales</taxon>
        <taxon>Desulfitobacteriaceae</taxon>
        <taxon>Desulfosporosinus</taxon>
    </lineage>
</organism>
<dbReference type="eggNOG" id="COG1533">
    <property type="taxonomic scope" value="Bacteria"/>
</dbReference>
<evidence type="ECO:0000313" key="1">
    <source>
        <dbReference type="EMBL" id="EHQ89111.1"/>
    </source>
</evidence>
<dbReference type="InterPro" id="IPR014998">
    <property type="entry name" value="DUF1848"/>
</dbReference>
<dbReference type="STRING" id="768710.DesyoDRAFT_2009"/>
<gene>
    <name evidence="1" type="ORF">DesyoDRAFT_2009</name>
</gene>
<dbReference type="OrthoDB" id="9771212at2"/>
<dbReference type="RefSeq" id="WP_007782410.1">
    <property type="nucleotide sequence ID" value="NZ_CM001441.1"/>
</dbReference>
<protein>
    <recommendedName>
        <fullName evidence="3">DNA repair photolyase</fullName>
    </recommendedName>
</protein>